<reference evidence="1 2" key="1">
    <citation type="submission" date="2017-03" db="EMBL/GenBank/DDBJ databases">
        <title>Genome sequencing of Shewanella japonica KCTC 22435.</title>
        <authorList>
            <person name="Kim K.M."/>
        </authorList>
    </citation>
    <scope>NUCLEOTIDE SEQUENCE [LARGE SCALE GENOMIC DNA]</scope>
    <source>
        <strain evidence="1 2">KCTC 22435</strain>
    </source>
</reference>
<dbReference type="Proteomes" id="UP000191820">
    <property type="component" value="Chromosome"/>
</dbReference>
<evidence type="ECO:0000313" key="2">
    <source>
        <dbReference type="Proteomes" id="UP000191820"/>
    </source>
</evidence>
<gene>
    <name evidence="1" type="ORF">SJ2017_3704</name>
</gene>
<dbReference type="EMBL" id="CP020472">
    <property type="protein sequence ID" value="ARD23947.1"/>
    <property type="molecule type" value="Genomic_DNA"/>
</dbReference>
<evidence type="ECO:0000313" key="1">
    <source>
        <dbReference type="EMBL" id="ARD23947.1"/>
    </source>
</evidence>
<accession>A0ABN4YN10</accession>
<name>A0ABN4YN10_9GAMM</name>
<organism evidence="1 2">
    <name type="scientific">Shewanella japonica</name>
    <dbReference type="NCBI Taxonomy" id="93973"/>
    <lineage>
        <taxon>Bacteria</taxon>
        <taxon>Pseudomonadati</taxon>
        <taxon>Pseudomonadota</taxon>
        <taxon>Gammaproteobacteria</taxon>
        <taxon>Alteromonadales</taxon>
        <taxon>Shewanellaceae</taxon>
        <taxon>Shewanella</taxon>
    </lineage>
</organism>
<keyword evidence="2" id="KW-1185">Reference proteome</keyword>
<dbReference type="RefSeq" id="WP_080916923.1">
    <property type="nucleotide sequence ID" value="NZ_CP020472.1"/>
</dbReference>
<protein>
    <submittedName>
        <fullName evidence="1">Uncharacterized protein</fullName>
    </submittedName>
</protein>
<proteinExistence type="predicted"/>
<sequence length="85" mass="9971">MNQVAYAIGERRGELLDQEQHWERMTADQKMALYDLNRFGYRLLFVRMMPEGPLAVVSQQSELAVIDFEGEVNLRPDIKLREESQ</sequence>